<feature type="non-terminal residue" evidence="3">
    <location>
        <position position="130"/>
    </location>
</feature>
<dbReference type="Gene3D" id="1.10.1380.10">
    <property type="entry name" value="Neutral endopeptidase , domain2"/>
    <property type="match status" value="1"/>
</dbReference>
<dbReference type="GO" id="GO:0005886">
    <property type="term" value="C:plasma membrane"/>
    <property type="evidence" value="ECO:0007669"/>
    <property type="project" value="TreeGrafter"/>
</dbReference>
<dbReference type="SUPFAM" id="SSF55486">
    <property type="entry name" value="Metalloproteases ('zincins'), catalytic domain"/>
    <property type="match status" value="1"/>
</dbReference>
<dbReference type="PROSITE" id="PS51885">
    <property type="entry name" value="NEPRILYSIN"/>
    <property type="match status" value="1"/>
</dbReference>
<dbReference type="AlphaFoldDB" id="A0A1B6DJ10"/>
<feature type="non-terminal residue" evidence="3">
    <location>
        <position position="1"/>
    </location>
</feature>
<comment type="similarity">
    <text evidence="1">Belongs to the peptidase M13 family.</text>
</comment>
<dbReference type="Gene3D" id="3.40.390.10">
    <property type="entry name" value="Collagenase (Catalytic Domain)"/>
    <property type="match status" value="1"/>
</dbReference>
<dbReference type="GO" id="GO:0016485">
    <property type="term" value="P:protein processing"/>
    <property type="evidence" value="ECO:0007669"/>
    <property type="project" value="TreeGrafter"/>
</dbReference>
<dbReference type="Pfam" id="PF01431">
    <property type="entry name" value="Peptidase_M13"/>
    <property type="match status" value="1"/>
</dbReference>
<dbReference type="PANTHER" id="PTHR11733:SF167">
    <property type="entry name" value="FI17812P1-RELATED"/>
    <property type="match status" value="1"/>
</dbReference>
<reference evidence="3" key="1">
    <citation type="submission" date="2015-12" db="EMBL/GenBank/DDBJ databases">
        <title>De novo transcriptome assembly of four potential Pierce s Disease insect vectors from Arizona vineyards.</title>
        <authorList>
            <person name="Tassone E.E."/>
        </authorList>
    </citation>
    <scope>NUCLEOTIDE SEQUENCE</scope>
</reference>
<organism evidence="3">
    <name type="scientific">Clastoptera arizonana</name>
    <name type="common">Arizona spittle bug</name>
    <dbReference type="NCBI Taxonomy" id="38151"/>
    <lineage>
        <taxon>Eukaryota</taxon>
        <taxon>Metazoa</taxon>
        <taxon>Ecdysozoa</taxon>
        <taxon>Arthropoda</taxon>
        <taxon>Hexapoda</taxon>
        <taxon>Insecta</taxon>
        <taxon>Pterygota</taxon>
        <taxon>Neoptera</taxon>
        <taxon>Paraneoptera</taxon>
        <taxon>Hemiptera</taxon>
        <taxon>Auchenorrhyncha</taxon>
        <taxon>Cercopoidea</taxon>
        <taxon>Clastopteridae</taxon>
        <taxon>Clastoptera</taxon>
    </lineage>
</organism>
<dbReference type="PRINTS" id="PR00786">
    <property type="entry name" value="NEPRILYSIN"/>
</dbReference>
<sequence length="130" mass="14980">EMTKAYEKVDIIGKRFLKSITELRQFTFSNTYSKLGKPVNRSSWENGLDLTVINAFYAPHLNYIHIPFSILRSPFYSSMLPSYMNFGAVATMIGHEITHGFDNSGRRFNAIGKREDWWGSSGKLAFEKRM</sequence>
<dbReference type="PANTHER" id="PTHR11733">
    <property type="entry name" value="ZINC METALLOPROTEASE FAMILY M13 NEPRILYSIN-RELATED"/>
    <property type="match status" value="1"/>
</dbReference>
<name>A0A1B6DJ10_9HEMI</name>
<proteinExistence type="inferred from homology"/>
<dbReference type="InterPro" id="IPR024079">
    <property type="entry name" value="MetalloPept_cat_dom_sf"/>
</dbReference>
<accession>A0A1B6DJ10</accession>
<dbReference type="InterPro" id="IPR000718">
    <property type="entry name" value="Peptidase_M13"/>
</dbReference>
<evidence type="ECO:0000259" key="2">
    <source>
        <dbReference type="Pfam" id="PF01431"/>
    </source>
</evidence>
<evidence type="ECO:0000256" key="1">
    <source>
        <dbReference type="ARBA" id="ARBA00007357"/>
    </source>
</evidence>
<dbReference type="EMBL" id="GEDC01011690">
    <property type="protein sequence ID" value="JAS25608.1"/>
    <property type="molecule type" value="Transcribed_RNA"/>
</dbReference>
<protein>
    <recommendedName>
        <fullName evidence="2">Peptidase M13 C-terminal domain-containing protein</fullName>
    </recommendedName>
</protein>
<dbReference type="GO" id="GO:0004222">
    <property type="term" value="F:metalloendopeptidase activity"/>
    <property type="evidence" value="ECO:0007669"/>
    <property type="project" value="InterPro"/>
</dbReference>
<gene>
    <name evidence="3" type="ORF">g.10315</name>
</gene>
<feature type="domain" description="Peptidase M13 C-terminal" evidence="2">
    <location>
        <begin position="54"/>
        <end position="129"/>
    </location>
</feature>
<dbReference type="InterPro" id="IPR018497">
    <property type="entry name" value="Peptidase_M13_C"/>
</dbReference>
<dbReference type="InterPro" id="IPR042089">
    <property type="entry name" value="Peptidase_M13_dom_2"/>
</dbReference>
<evidence type="ECO:0000313" key="3">
    <source>
        <dbReference type="EMBL" id="JAS25608.1"/>
    </source>
</evidence>